<evidence type="ECO:0000313" key="1">
    <source>
        <dbReference type="EMBL" id="AXH71175.1"/>
    </source>
</evidence>
<dbReference type="Proteomes" id="UP000260425">
    <property type="component" value="Segment"/>
</dbReference>
<gene>
    <name evidence="1" type="ORF">BSP38_133</name>
</gene>
<organism evidence="1 2">
    <name type="scientific">Bacillus phage BSP38</name>
    <dbReference type="NCBI Taxonomy" id="2283013"/>
    <lineage>
        <taxon>Viruses</taxon>
        <taxon>Duplodnaviria</taxon>
        <taxon>Heunggongvirae</taxon>
        <taxon>Uroviricota</taxon>
        <taxon>Caudoviricetes</taxon>
        <taxon>Herelleviridae</taxon>
        <taxon>Bastillevirinae</taxon>
        <taxon>Jeonjuvirus</taxon>
        <taxon>Jeonjuvirus BSP38</taxon>
    </lineage>
</organism>
<organismHost>
    <name type="scientific">Bacillus subtilis</name>
    <dbReference type="NCBI Taxonomy" id="1423"/>
</organismHost>
<proteinExistence type="predicted"/>
<reference evidence="1 2" key="1">
    <citation type="submission" date="2018-07" db="EMBL/GenBank/DDBJ databases">
        <title>Complete nucleotide sequence of Bacillus phage BSP38.</title>
        <authorList>
            <person name="Ghosh K."/>
            <person name="Kim K.-P."/>
        </authorList>
    </citation>
    <scope>NUCLEOTIDE SEQUENCE [LARGE SCALE GENOMIC DNA]</scope>
</reference>
<accession>A0A345MJZ3</accession>
<protein>
    <submittedName>
        <fullName evidence="1">Uncharacterized protein</fullName>
    </submittedName>
</protein>
<keyword evidence="2" id="KW-1185">Reference proteome</keyword>
<evidence type="ECO:0000313" key="2">
    <source>
        <dbReference type="Proteomes" id="UP000260425"/>
    </source>
</evidence>
<name>A0A345MJZ3_BPBSP</name>
<dbReference type="EMBL" id="MH606185">
    <property type="protein sequence ID" value="AXH71175.1"/>
    <property type="molecule type" value="Genomic_DNA"/>
</dbReference>
<sequence length="70" mass="7883">MKTELTIDGGNIIITSIDGTFSATVEVQTGEVLHFEYTEATVHQIATFANKVKTRYNKFLQSKEIDNFIN</sequence>